<evidence type="ECO:0000259" key="3">
    <source>
        <dbReference type="Pfam" id="PF00535"/>
    </source>
</evidence>
<name>A0ABU6J0R5_9ACTN</name>
<protein>
    <submittedName>
        <fullName evidence="4">Glycosyltransferase</fullName>
        <ecNumber evidence="4">2.4.-.-</ecNumber>
    </submittedName>
</protein>
<keyword evidence="5" id="KW-1185">Reference proteome</keyword>
<sequence>MSVPAVAKAPAVSVVLPIYNAADYAAEGIRALTAQTLADIEIICVDDGSTDGTPALLDELALEDARIVVIHKENGGAGSARNAGLAVATGEYLSLLDIDDFFEPDMLQRAYEAAKRDDLDIVVFRSDEYYVESGAYKLIPWTIHADLLPDQSVFAGVDIPKDAFKLFVGWAWDKLFRASFVRDNALQFQEIRTTNDMLFVFSAIVRASRIGTMDDVLIHHRKDVGSLSVTREKSWGCFYEALTALRAQLKAWGLYERFEQDYVNYCVHLSLWNTRSLAEPTRSMLKQKLADEWFEDLGIANRAEDYFYHKGEYAELLKFCRPSQYRGYMVRQAPRALARRAKARLRSAAGRKAKKGGN</sequence>
<accession>A0ABU6J0R5</accession>
<keyword evidence="2 4" id="KW-0808">Transferase</keyword>
<evidence type="ECO:0000256" key="2">
    <source>
        <dbReference type="ARBA" id="ARBA00022679"/>
    </source>
</evidence>
<comment type="caution">
    <text evidence="4">The sequence shown here is derived from an EMBL/GenBank/DDBJ whole genome shotgun (WGS) entry which is preliminary data.</text>
</comment>
<proteinExistence type="predicted"/>
<dbReference type="Pfam" id="PF00535">
    <property type="entry name" value="Glycos_transf_2"/>
    <property type="match status" value="1"/>
</dbReference>
<dbReference type="Gene3D" id="3.90.550.10">
    <property type="entry name" value="Spore Coat Polysaccharide Biosynthesis Protein SpsA, Chain A"/>
    <property type="match status" value="1"/>
</dbReference>
<dbReference type="EC" id="2.4.-.-" evidence="4"/>
<dbReference type="EMBL" id="JAYMFH010000016">
    <property type="protein sequence ID" value="MEC4295680.1"/>
    <property type="molecule type" value="Genomic_DNA"/>
</dbReference>
<dbReference type="RefSeq" id="WP_326455076.1">
    <property type="nucleotide sequence ID" value="NZ_JAYMFH010000016.1"/>
</dbReference>
<feature type="domain" description="Glycosyltransferase 2-like" evidence="3">
    <location>
        <begin position="13"/>
        <end position="140"/>
    </location>
</feature>
<dbReference type="PANTHER" id="PTHR22916:SF51">
    <property type="entry name" value="GLYCOSYLTRANSFERASE EPSH-RELATED"/>
    <property type="match status" value="1"/>
</dbReference>
<dbReference type="Proteomes" id="UP001343724">
    <property type="component" value="Unassembled WGS sequence"/>
</dbReference>
<evidence type="ECO:0000313" key="4">
    <source>
        <dbReference type="EMBL" id="MEC4295680.1"/>
    </source>
</evidence>
<keyword evidence="1 4" id="KW-0328">Glycosyltransferase</keyword>
<dbReference type="PANTHER" id="PTHR22916">
    <property type="entry name" value="GLYCOSYLTRANSFERASE"/>
    <property type="match status" value="1"/>
</dbReference>
<evidence type="ECO:0000256" key="1">
    <source>
        <dbReference type="ARBA" id="ARBA00022676"/>
    </source>
</evidence>
<reference evidence="4 5" key="1">
    <citation type="submission" date="2024-01" db="EMBL/GenBank/DDBJ databases">
        <title>novel species in genus Adlercreutzia.</title>
        <authorList>
            <person name="Liu X."/>
        </authorList>
    </citation>
    <scope>NUCLEOTIDE SEQUENCE [LARGE SCALE GENOMIC DNA]</scope>
    <source>
        <strain evidence="4 5">R22</strain>
    </source>
</reference>
<organism evidence="4 5">
    <name type="scientific">Adlercreutzia shanghongiae</name>
    <dbReference type="NCBI Taxonomy" id="3111773"/>
    <lineage>
        <taxon>Bacteria</taxon>
        <taxon>Bacillati</taxon>
        <taxon>Actinomycetota</taxon>
        <taxon>Coriobacteriia</taxon>
        <taxon>Eggerthellales</taxon>
        <taxon>Eggerthellaceae</taxon>
        <taxon>Adlercreutzia</taxon>
    </lineage>
</organism>
<gene>
    <name evidence="4" type="ORF">VJ920_10190</name>
</gene>
<dbReference type="InterPro" id="IPR001173">
    <property type="entry name" value="Glyco_trans_2-like"/>
</dbReference>
<dbReference type="GO" id="GO:0016757">
    <property type="term" value="F:glycosyltransferase activity"/>
    <property type="evidence" value="ECO:0007669"/>
    <property type="project" value="UniProtKB-KW"/>
</dbReference>
<dbReference type="InterPro" id="IPR029044">
    <property type="entry name" value="Nucleotide-diphossugar_trans"/>
</dbReference>
<dbReference type="SUPFAM" id="SSF53448">
    <property type="entry name" value="Nucleotide-diphospho-sugar transferases"/>
    <property type="match status" value="1"/>
</dbReference>
<evidence type="ECO:0000313" key="5">
    <source>
        <dbReference type="Proteomes" id="UP001343724"/>
    </source>
</evidence>
<dbReference type="CDD" id="cd00761">
    <property type="entry name" value="Glyco_tranf_GTA_type"/>
    <property type="match status" value="1"/>
</dbReference>